<sequence length="462" mass="51237">MSSDTDPCVAAMECAQLLQFKEFLASSTPNSNSSELTSGNELMMRHHNNGQATNCVTRSSNDTYKVTADEQRAEIVATLWKQLATKGCPPAFQLKLLHLATEQIMKDLRHAKECEVNVEDNINSIGEVQPQYDLLKLQKFVSTQLDKLLLKLTDNAALEKLQLYADEQALCSPTAPCKCQPLVSSPRHSSAAIKNKPRKMEDRHVCLERFGAMYELSQQHAGCRFFGVFDGHSGALSASYVTSQIPQLLAHQLQRLPAAGDDLDDVDFYRNAFETAFLQADERFALKRITSGTTAVCALITGDNKHLYIAWVGDSKALLVGKRTQLQLVKPHKPESPDERRRIEISGSTVIHAQGQWRVNGILNVARSIGDYSLEAVIAEPDFVDVPLSEAHDFLVLGSDGLWDHVEESFIVDTVYECLADAKTQLDDIPKLLLEAAKEHDSQDNITAVLVLLKPRDQIGHS</sequence>
<accession>A0A6P8WDM3</accession>
<dbReference type="PROSITE" id="PS51746">
    <property type="entry name" value="PPM_2"/>
    <property type="match status" value="1"/>
</dbReference>
<dbReference type="InterPro" id="IPR036457">
    <property type="entry name" value="PPM-type-like_dom_sf"/>
</dbReference>
<dbReference type="SMART" id="SM00332">
    <property type="entry name" value="PP2Cc"/>
    <property type="match status" value="1"/>
</dbReference>
<name>A0A6P8WDM3_DROAB</name>
<dbReference type="AlphaFoldDB" id="A0A6P8WDM3"/>
<dbReference type="Proteomes" id="UP000515160">
    <property type="component" value="Chromosome 2L"/>
</dbReference>
<dbReference type="InterPro" id="IPR001932">
    <property type="entry name" value="PPM-type_phosphatase-like_dom"/>
</dbReference>
<dbReference type="PANTHER" id="PTHR47992">
    <property type="entry name" value="PROTEIN PHOSPHATASE"/>
    <property type="match status" value="1"/>
</dbReference>
<evidence type="ECO:0000313" key="2">
    <source>
        <dbReference type="Proteomes" id="UP000515160"/>
    </source>
</evidence>
<reference evidence="3" key="1">
    <citation type="submission" date="2025-08" db="UniProtKB">
        <authorList>
            <consortium name="RefSeq"/>
        </authorList>
    </citation>
    <scope>IDENTIFICATION</scope>
    <source>
        <strain evidence="3">15112-1751.03</strain>
        <tissue evidence="3">Whole Adult</tissue>
    </source>
</reference>
<evidence type="ECO:0000313" key="3">
    <source>
        <dbReference type="RefSeq" id="XP_034097338.1"/>
    </source>
</evidence>
<dbReference type="CDD" id="cd00143">
    <property type="entry name" value="PP2Cc"/>
    <property type="match status" value="1"/>
</dbReference>
<keyword evidence="2" id="KW-1185">Reference proteome</keyword>
<organism evidence="2 3">
    <name type="scientific">Drosophila albomicans</name>
    <name type="common">Fruit fly</name>
    <dbReference type="NCBI Taxonomy" id="7291"/>
    <lineage>
        <taxon>Eukaryota</taxon>
        <taxon>Metazoa</taxon>
        <taxon>Ecdysozoa</taxon>
        <taxon>Arthropoda</taxon>
        <taxon>Hexapoda</taxon>
        <taxon>Insecta</taxon>
        <taxon>Pterygota</taxon>
        <taxon>Neoptera</taxon>
        <taxon>Endopterygota</taxon>
        <taxon>Diptera</taxon>
        <taxon>Brachycera</taxon>
        <taxon>Muscomorpha</taxon>
        <taxon>Ephydroidea</taxon>
        <taxon>Drosophilidae</taxon>
        <taxon>Drosophila</taxon>
    </lineage>
</organism>
<protein>
    <submittedName>
        <fullName evidence="3">Protein phosphatase 1F</fullName>
    </submittedName>
</protein>
<proteinExistence type="predicted"/>
<dbReference type="FunFam" id="3.60.40.10:FF:000165">
    <property type="entry name" value="protein phosphatase 1F"/>
    <property type="match status" value="1"/>
</dbReference>
<feature type="domain" description="PPM-type phosphatase" evidence="1">
    <location>
        <begin position="187"/>
        <end position="453"/>
    </location>
</feature>
<dbReference type="Gene3D" id="3.60.40.10">
    <property type="entry name" value="PPM-type phosphatase domain"/>
    <property type="match status" value="1"/>
</dbReference>
<dbReference type="Pfam" id="PF00481">
    <property type="entry name" value="PP2C"/>
    <property type="match status" value="1"/>
</dbReference>
<dbReference type="RefSeq" id="XP_034097338.1">
    <property type="nucleotide sequence ID" value="XM_034241447.2"/>
</dbReference>
<gene>
    <name evidence="3" type="primary">LOC117563240</name>
</gene>
<dbReference type="GeneID" id="117563240"/>
<dbReference type="OrthoDB" id="416093at2759"/>
<dbReference type="GO" id="GO:0004722">
    <property type="term" value="F:protein serine/threonine phosphatase activity"/>
    <property type="evidence" value="ECO:0007669"/>
    <property type="project" value="InterPro"/>
</dbReference>
<dbReference type="SMART" id="SM00331">
    <property type="entry name" value="PP2C_SIG"/>
    <property type="match status" value="1"/>
</dbReference>
<evidence type="ECO:0000259" key="1">
    <source>
        <dbReference type="PROSITE" id="PS51746"/>
    </source>
</evidence>
<dbReference type="SUPFAM" id="SSF81606">
    <property type="entry name" value="PP2C-like"/>
    <property type="match status" value="1"/>
</dbReference>
<dbReference type="InterPro" id="IPR015655">
    <property type="entry name" value="PP2C"/>
</dbReference>